<feature type="domain" description="Endonuclease/exonuclease/phosphatase" evidence="1">
    <location>
        <begin position="3"/>
        <end position="74"/>
    </location>
</feature>
<dbReference type="Pfam" id="PF14529">
    <property type="entry name" value="Exo_endo_phos_2"/>
    <property type="match status" value="1"/>
</dbReference>
<keyword evidence="3" id="KW-1185">Reference proteome</keyword>
<name>A0A8X6GYI1_TRICU</name>
<dbReference type="OrthoDB" id="6514113at2759"/>
<gene>
    <name evidence="2" type="ORF">TNCT_626271</name>
</gene>
<evidence type="ECO:0000259" key="1">
    <source>
        <dbReference type="Pfam" id="PF14529"/>
    </source>
</evidence>
<dbReference type="EMBL" id="BMAO01014031">
    <property type="protein sequence ID" value="GFQ92488.1"/>
    <property type="molecule type" value="Genomic_DNA"/>
</dbReference>
<dbReference type="SUPFAM" id="SSF56219">
    <property type="entry name" value="DNase I-like"/>
    <property type="match status" value="1"/>
</dbReference>
<dbReference type="Gene3D" id="3.60.10.10">
    <property type="entry name" value="Endonuclease/exonuclease/phosphatase"/>
    <property type="match status" value="1"/>
</dbReference>
<proteinExistence type="predicted"/>
<sequence>MKVWGLRNWNAPGKKIFDWILENDLMLLNDKSPIYLHSSGIFTSIDLSLSSISLNYELTWSTYTDNFGSDHLRIIIEYKGSYSSAINSLRQKTNREKFTNLLQQKLNLNKNINLDIIEEIKKAEISAQHLELKRINSRAPWGPAACKYLRAKKRQLLKKANKYFKEEDWIKYKEINAKLKRTIKPNKEGHWHKTCEKITSSKDLF</sequence>
<dbReference type="InterPro" id="IPR036691">
    <property type="entry name" value="Endo/exonu/phosph_ase_sf"/>
</dbReference>
<organism evidence="2 3">
    <name type="scientific">Trichonephila clavata</name>
    <name type="common">Joro spider</name>
    <name type="synonym">Nephila clavata</name>
    <dbReference type="NCBI Taxonomy" id="2740835"/>
    <lineage>
        <taxon>Eukaryota</taxon>
        <taxon>Metazoa</taxon>
        <taxon>Ecdysozoa</taxon>
        <taxon>Arthropoda</taxon>
        <taxon>Chelicerata</taxon>
        <taxon>Arachnida</taxon>
        <taxon>Araneae</taxon>
        <taxon>Araneomorphae</taxon>
        <taxon>Entelegynae</taxon>
        <taxon>Araneoidea</taxon>
        <taxon>Nephilidae</taxon>
        <taxon>Trichonephila</taxon>
    </lineage>
</organism>
<evidence type="ECO:0000313" key="2">
    <source>
        <dbReference type="EMBL" id="GFQ92488.1"/>
    </source>
</evidence>
<dbReference type="InterPro" id="IPR005135">
    <property type="entry name" value="Endo/exonuclease/phosphatase"/>
</dbReference>
<evidence type="ECO:0000313" key="3">
    <source>
        <dbReference type="Proteomes" id="UP000887116"/>
    </source>
</evidence>
<dbReference type="GO" id="GO:0003824">
    <property type="term" value="F:catalytic activity"/>
    <property type="evidence" value="ECO:0007669"/>
    <property type="project" value="InterPro"/>
</dbReference>
<dbReference type="AlphaFoldDB" id="A0A8X6GYI1"/>
<reference evidence="2" key="1">
    <citation type="submission" date="2020-07" db="EMBL/GenBank/DDBJ databases">
        <title>Multicomponent nature underlies the extraordinary mechanical properties of spider dragline silk.</title>
        <authorList>
            <person name="Kono N."/>
            <person name="Nakamura H."/>
            <person name="Mori M."/>
            <person name="Yoshida Y."/>
            <person name="Ohtoshi R."/>
            <person name="Malay A.D."/>
            <person name="Moran D.A.P."/>
            <person name="Tomita M."/>
            <person name="Numata K."/>
            <person name="Arakawa K."/>
        </authorList>
    </citation>
    <scope>NUCLEOTIDE SEQUENCE</scope>
</reference>
<accession>A0A8X6GYI1</accession>
<protein>
    <recommendedName>
        <fullName evidence="1">Endonuclease/exonuclease/phosphatase domain-containing protein</fullName>
    </recommendedName>
</protein>
<comment type="caution">
    <text evidence="2">The sequence shown here is derived from an EMBL/GenBank/DDBJ whole genome shotgun (WGS) entry which is preliminary data.</text>
</comment>
<dbReference type="Proteomes" id="UP000887116">
    <property type="component" value="Unassembled WGS sequence"/>
</dbReference>